<keyword evidence="1 2" id="KW-0732">Signal</keyword>
<evidence type="ECO:0000313" key="3">
    <source>
        <dbReference type="EMBL" id="AQX35355.1"/>
    </source>
</evidence>
<keyword evidence="3" id="KW-0614">Plasmid</keyword>
<feature type="signal peptide" evidence="2">
    <location>
        <begin position="1"/>
        <end position="18"/>
    </location>
</feature>
<name>A0A1S6XY44_ENTCL</name>
<dbReference type="Gene3D" id="2.60.40.1570">
    <property type="entry name" value="Dr adhesin"/>
    <property type="match status" value="1"/>
</dbReference>
<dbReference type="InterPro" id="IPR037028">
    <property type="entry name" value="Dr_adhesin_sf"/>
</dbReference>
<evidence type="ECO:0000256" key="2">
    <source>
        <dbReference type="SAM" id="SignalP"/>
    </source>
</evidence>
<reference evidence="3" key="1">
    <citation type="journal article" date="2017" name="Antimicrob. Agents Chemother.">
        <title>Enterobacter cloacae Complex Isolates Harboring blaNMC-A or blaIMI-Type Class A Carbapenemase Genes on Novel Chromosomal Integrative Elements and Plasmids.</title>
        <authorList>
            <person name="Boyd D.A."/>
            <person name="Mataseje L.F."/>
            <person name="Davidson R."/>
            <person name="Delport J.A."/>
            <person name="Fuller J."/>
            <person name="Hoang L."/>
            <person name="Lefebvre B."/>
            <person name="Levett P.N."/>
            <person name="Roscoe D.L."/>
            <person name="Willey B.M."/>
            <person name="Mulvey M.R."/>
        </authorList>
    </citation>
    <scope>NUCLEOTIDE SEQUENCE</scope>
    <source>
        <strain evidence="3">N13-1531</strain>
        <plasmid evidence="3">pIMI-5</plasmid>
    </source>
</reference>
<accession>A0A1S6XY44</accession>
<dbReference type="RefSeq" id="WP_172689213.1">
    <property type="nucleotide sequence ID" value="NZ_KX858825.1"/>
</dbReference>
<dbReference type="AlphaFoldDB" id="A0A1S6XY44"/>
<feature type="chain" id="PRO_5013000976" evidence="2">
    <location>
        <begin position="19"/>
        <end position="169"/>
    </location>
</feature>
<geneLocation type="plasmid" evidence="3">
    <name>pIMI-5</name>
</geneLocation>
<protein>
    <submittedName>
        <fullName evidence="3">Uncharacterized protein</fullName>
    </submittedName>
</protein>
<proteinExistence type="predicted"/>
<gene>
    <name evidence="3" type="ORF">PIMI5_00038</name>
</gene>
<sequence length="169" mass="18216">MNKIVLAFVLIVINTAAAAEFSGQNSKEADILVKRSVPATQITITPVNGLTSNIDIDTILAYVKANTLVESSIQLGLRWTSGLGNHQIISPDGFVAVISQSQNPEYKLYMRLAELPGKPLKIEIDDNDEFYFVAGNTGVVEANIIMLAALPSVEAGTYKVSMDSAIYNP</sequence>
<evidence type="ECO:0000256" key="1">
    <source>
        <dbReference type="ARBA" id="ARBA00022729"/>
    </source>
</evidence>
<dbReference type="EMBL" id="KX858825">
    <property type="protein sequence ID" value="AQX35355.1"/>
    <property type="molecule type" value="Genomic_DNA"/>
</dbReference>
<organism evidence="3">
    <name type="scientific">Enterobacter cloacae</name>
    <dbReference type="NCBI Taxonomy" id="550"/>
    <lineage>
        <taxon>Bacteria</taxon>
        <taxon>Pseudomonadati</taxon>
        <taxon>Pseudomonadota</taxon>
        <taxon>Gammaproteobacteria</taxon>
        <taxon>Enterobacterales</taxon>
        <taxon>Enterobacteriaceae</taxon>
        <taxon>Enterobacter</taxon>
        <taxon>Enterobacter cloacae complex</taxon>
    </lineage>
</organism>